<keyword evidence="2" id="KW-0812">Transmembrane</keyword>
<evidence type="ECO:0000313" key="4">
    <source>
        <dbReference type="Proteomes" id="UP001295794"/>
    </source>
</evidence>
<dbReference type="EMBL" id="CAVNYO010000008">
    <property type="protein sequence ID" value="CAK5262102.1"/>
    <property type="molecule type" value="Genomic_DNA"/>
</dbReference>
<evidence type="ECO:0000256" key="1">
    <source>
        <dbReference type="SAM" id="MobiDB-lite"/>
    </source>
</evidence>
<dbReference type="Proteomes" id="UP001295794">
    <property type="component" value="Unassembled WGS sequence"/>
</dbReference>
<comment type="caution">
    <text evidence="3">The sequence shown here is derived from an EMBL/GenBank/DDBJ whole genome shotgun (WGS) entry which is preliminary data.</text>
</comment>
<keyword evidence="2" id="KW-0472">Membrane</keyword>
<evidence type="ECO:0000256" key="2">
    <source>
        <dbReference type="SAM" id="Phobius"/>
    </source>
</evidence>
<name>A0AAD2GR87_9AGAR</name>
<evidence type="ECO:0000313" key="3">
    <source>
        <dbReference type="EMBL" id="CAK5262102.1"/>
    </source>
</evidence>
<feature type="transmembrane region" description="Helical" evidence="2">
    <location>
        <begin position="35"/>
        <end position="56"/>
    </location>
</feature>
<protein>
    <submittedName>
        <fullName evidence="3">Uncharacterized protein</fullName>
    </submittedName>
</protein>
<feature type="region of interest" description="Disordered" evidence="1">
    <location>
        <begin position="1"/>
        <end position="25"/>
    </location>
</feature>
<keyword evidence="2" id="KW-1133">Transmembrane helix</keyword>
<dbReference type="AlphaFoldDB" id="A0AAD2GR87"/>
<accession>A0AAD2GR87</accession>
<organism evidence="3 4">
    <name type="scientific">Mycena citricolor</name>
    <dbReference type="NCBI Taxonomy" id="2018698"/>
    <lineage>
        <taxon>Eukaryota</taxon>
        <taxon>Fungi</taxon>
        <taxon>Dikarya</taxon>
        <taxon>Basidiomycota</taxon>
        <taxon>Agaricomycotina</taxon>
        <taxon>Agaricomycetes</taxon>
        <taxon>Agaricomycetidae</taxon>
        <taxon>Agaricales</taxon>
        <taxon>Marasmiineae</taxon>
        <taxon>Mycenaceae</taxon>
        <taxon>Mycena</taxon>
    </lineage>
</organism>
<reference evidence="3" key="1">
    <citation type="submission" date="2023-11" db="EMBL/GenBank/DDBJ databases">
        <authorList>
            <person name="De Vega J J."/>
            <person name="De Vega J J."/>
        </authorList>
    </citation>
    <scope>NUCLEOTIDE SEQUENCE</scope>
</reference>
<proteinExistence type="predicted"/>
<keyword evidence="4" id="KW-1185">Reference proteome</keyword>
<sequence length="185" mass="20246">MALQTLTHTPLPSPSSTASSDAAKSTSKGPLINSAPLVVLFLVLAFFATYLGLWLVQRVFIVCNRWTNAPDPIGAPVIMKPRLFDVPIAERTRWSGTGTWAMRWDAIQPLSVVATTHRMSIPPSNPETSFFLRTVAGVRQDHEKHAMQSAAPDRLCITVVIAMPVASDDDLDCCIGHCDVPWKSH</sequence>
<gene>
    <name evidence="3" type="ORF">MYCIT1_LOCUS567</name>
</gene>